<protein>
    <submittedName>
        <fullName evidence="8">Uncharacterized protein</fullName>
    </submittedName>
</protein>
<dbReference type="InterPro" id="IPR011701">
    <property type="entry name" value="MFS"/>
</dbReference>
<feature type="region of interest" description="Disordered" evidence="6">
    <location>
        <begin position="1"/>
        <end position="30"/>
    </location>
</feature>
<gene>
    <name evidence="8" type="ORF">KXV57_001121</name>
</gene>
<dbReference type="OMA" id="QGTWGKI"/>
<evidence type="ECO:0000313" key="9">
    <source>
        <dbReference type="Proteomes" id="UP000813423"/>
    </source>
</evidence>
<dbReference type="InterPro" id="IPR020846">
    <property type="entry name" value="MFS_dom"/>
</dbReference>
<feature type="transmembrane region" description="Helical" evidence="7">
    <location>
        <begin position="168"/>
        <end position="188"/>
    </location>
</feature>
<feature type="transmembrane region" description="Helical" evidence="7">
    <location>
        <begin position="373"/>
        <end position="391"/>
    </location>
</feature>
<feature type="transmembrane region" description="Helical" evidence="7">
    <location>
        <begin position="263"/>
        <end position="285"/>
    </location>
</feature>
<evidence type="ECO:0000256" key="1">
    <source>
        <dbReference type="ARBA" id="ARBA00004141"/>
    </source>
</evidence>
<feature type="transmembrane region" description="Helical" evidence="7">
    <location>
        <begin position="38"/>
        <end position="58"/>
    </location>
</feature>
<dbReference type="GO" id="GO:0022857">
    <property type="term" value="F:transmembrane transporter activity"/>
    <property type="evidence" value="ECO:0007669"/>
    <property type="project" value="InterPro"/>
</dbReference>
<keyword evidence="4 7" id="KW-1133">Transmembrane helix</keyword>
<evidence type="ECO:0000256" key="3">
    <source>
        <dbReference type="ARBA" id="ARBA00022692"/>
    </source>
</evidence>
<evidence type="ECO:0000256" key="5">
    <source>
        <dbReference type="ARBA" id="ARBA00023136"/>
    </source>
</evidence>
<dbReference type="PANTHER" id="PTHR23501:SF177">
    <property type="entry name" value="MAJOR FACILITATOR SUPERFAMILY (MFS) PROFILE DOMAIN-CONTAINING PROTEIN-RELATED"/>
    <property type="match status" value="1"/>
</dbReference>
<dbReference type="PANTHER" id="PTHR23501">
    <property type="entry name" value="MAJOR FACILITATOR SUPERFAMILY"/>
    <property type="match status" value="1"/>
</dbReference>
<dbReference type="InterPro" id="IPR036259">
    <property type="entry name" value="MFS_trans_sf"/>
</dbReference>
<name>A0A229XQM8_ASPFM</name>
<dbReference type="SMR" id="A0A229XQM8"/>
<dbReference type="SUPFAM" id="SSF103473">
    <property type="entry name" value="MFS general substrate transporter"/>
    <property type="match status" value="1"/>
</dbReference>
<dbReference type="EMBL" id="JAIBSC010000117">
    <property type="protein sequence ID" value="KAH1896752.1"/>
    <property type="molecule type" value="Genomic_DNA"/>
</dbReference>
<comment type="caution">
    <text evidence="8">The sequence shown here is derived from an EMBL/GenBank/DDBJ whole genome shotgun (WGS) entry which is preliminary data.</text>
</comment>
<dbReference type="Pfam" id="PF07690">
    <property type="entry name" value="MFS_1"/>
    <property type="match status" value="1"/>
</dbReference>
<dbReference type="AlphaFoldDB" id="A0A229XQM8"/>
<evidence type="ECO:0000256" key="2">
    <source>
        <dbReference type="ARBA" id="ARBA00022448"/>
    </source>
</evidence>
<feature type="transmembrane region" description="Helical" evidence="7">
    <location>
        <begin position="306"/>
        <end position="327"/>
    </location>
</feature>
<dbReference type="Gene3D" id="1.20.1720.10">
    <property type="entry name" value="Multidrug resistance protein D"/>
    <property type="match status" value="1"/>
</dbReference>
<evidence type="ECO:0000256" key="6">
    <source>
        <dbReference type="SAM" id="MobiDB-lite"/>
    </source>
</evidence>
<evidence type="ECO:0000256" key="4">
    <source>
        <dbReference type="ARBA" id="ARBA00022989"/>
    </source>
</evidence>
<feature type="transmembrane region" description="Helical" evidence="7">
    <location>
        <begin position="108"/>
        <end position="127"/>
    </location>
</feature>
<feature type="transmembrane region" description="Helical" evidence="7">
    <location>
        <begin position="133"/>
        <end position="156"/>
    </location>
</feature>
<evidence type="ECO:0000313" key="8">
    <source>
        <dbReference type="EMBL" id="KAH1896752.1"/>
    </source>
</evidence>
<dbReference type="CDD" id="cd17502">
    <property type="entry name" value="MFS_Azr1_MDR_like"/>
    <property type="match status" value="1"/>
</dbReference>
<evidence type="ECO:0000256" key="7">
    <source>
        <dbReference type="SAM" id="Phobius"/>
    </source>
</evidence>
<dbReference type="Gene3D" id="1.20.1250.20">
    <property type="entry name" value="MFS general substrate transporter like domains"/>
    <property type="match status" value="1"/>
</dbReference>
<keyword evidence="2" id="KW-0813">Transport</keyword>
<dbReference type="PROSITE" id="PS50850">
    <property type="entry name" value="MFS"/>
    <property type="match status" value="1"/>
</dbReference>
<dbReference type="Proteomes" id="UP000813423">
    <property type="component" value="Unassembled WGS sequence"/>
</dbReference>
<reference evidence="8" key="1">
    <citation type="submission" date="2021-08" db="EMBL/GenBank/DDBJ databases">
        <title>Global Aspergillus fumigatus from environmental and clinical sources.</title>
        <authorList>
            <person name="Barber A."/>
            <person name="Sae-Ong T."/>
        </authorList>
    </citation>
    <scope>NUCLEOTIDE SEQUENCE</scope>
    <source>
        <strain evidence="8">NRZ-2016-071</strain>
    </source>
</reference>
<feature type="transmembrane region" description="Helical" evidence="7">
    <location>
        <begin position="239"/>
        <end position="257"/>
    </location>
</feature>
<organism evidence="8 9">
    <name type="scientific">Aspergillus fumigatus</name>
    <name type="common">Neosartorya fumigata</name>
    <dbReference type="NCBI Taxonomy" id="746128"/>
    <lineage>
        <taxon>Eukaryota</taxon>
        <taxon>Fungi</taxon>
        <taxon>Dikarya</taxon>
        <taxon>Ascomycota</taxon>
        <taxon>Pezizomycotina</taxon>
        <taxon>Eurotiomycetes</taxon>
        <taxon>Eurotiomycetidae</taxon>
        <taxon>Eurotiales</taxon>
        <taxon>Aspergillaceae</taxon>
        <taxon>Aspergillus</taxon>
        <taxon>Aspergillus subgen. Fumigati</taxon>
    </lineage>
</organism>
<feature type="transmembrane region" description="Helical" evidence="7">
    <location>
        <begin position="508"/>
        <end position="528"/>
    </location>
</feature>
<feature type="transmembrane region" description="Helical" evidence="7">
    <location>
        <begin position="397"/>
        <end position="419"/>
    </location>
</feature>
<feature type="transmembrane region" description="Helical" evidence="7">
    <location>
        <begin position="200"/>
        <end position="218"/>
    </location>
</feature>
<keyword evidence="3 7" id="KW-0812">Transmembrane</keyword>
<feature type="transmembrane region" description="Helical" evidence="7">
    <location>
        <begin position="78"/>
        <end position="96"/>
    </location>
</feature>
<comment type="subcellular location">
    <subcellularLocation>
        <location evidence="1">Membrane</location>
        <topology evidence="1">Multi-pass membrane protein</topology>
    </subcellularLocation>
</comment>
<feature type="transmembrane region" description="Helical" evidence="7">
    <location>
        <begin position="431"/>
        <end position="452"/>
    </location>
</feature>
<proteinExistence type="predicted"/>
<sequence>MSRPSIEESKQELSSSPNDSVMGKDPAPEEEMQYPSGFALSVIMAGLLAAIFLISLDTTIVSTAIPRITDEFHTVADIGWYGSAFFLTLASFQGTWGKIYRYFPLKLSFLAAVLLFEVGSLICAVAKNSVTLIVGRAIAGIGAAGISSGSYTILAFSVHPRRRAAMTGAIGASFAVAAVAGPLIGGAFTSHTTWRWCFWINLPIGGVSAGLIAIFFKAPPQARAKDVPYKEILLQMDPSGIVLLLGAILCFLLALQWGGSAKAWGNADVVGTLVGFGLLLIAFAINELWLQEKAMIPPRLFKGQTILFSSLFTFFFSGSFYLLLYYLPTYFQSVKGASASDSGVRTLPLVLGDGLFATLSGAVLGIIGYYMPLLTLGGVLTTVASGLLYTLDLDSGANAWIGYQAMAGIGIGLAIQVPMMASQAVVRVEDLSTVSAIVLFFQCMGGAIFVQAGQAAFTNKLVQEVQRHLPNISAARVTSTGATELQSEFHGHELQVILEAYVAGLKDAFIVAIVLAGIATLLSFGSGWRSVKSKKEEPKAQP</sequence>
<accession>A0A229XQM8</accession>
<dbReference type="GO" id="GO:0005886">
    <property type="term" value="C:plasma membrane"/>
    <property type="evidence" value="ECO:0007669"/>
    <property type="project" value="TreeGrafter"/>
</dbReference>
<keyword evidence="5 7" id="KW-0472">Membrane</keyword>
<dbReference type="FunFam" id="1.20.1250.20:FF:000847">
    <property type="entry name" value="MFS gliotoxin efflux transporter GliA"/>
    <property type="match status" value="1"/>
</dbReference>
<feature type="compositionally biased region" description="Basic and acidic residues" evidence="6">
    <location>
        <begin position="1"/>
        <end position="11"/>
    </location>
</feature>
<dbReference type="FunFam" id="1.20.1720.10:FF:000012">
    <property type="entry name" value="MFS toxin efflux pump (AflT)"/>
    <property type="match status" value="1"/>
</dbReference>